<dbReference type="InterPro" id="IPR010987">
    <property type="entry name" value="Glutathione-S-Trfase_C-like"/>
</dbReference>
<evidence type="ECO:0000259" key="9">
    <source>
        <dbReference type="PROSITE" id="PS50405"/>
    </source>
</evidence>
<dbReference type="InterPro" id="IPR040075">
    <property type="entry name" value="GST_N_Theta"/>
</dbReference>
<comment type="catalytic activity">
    <reaction evidence="7">
        <text>RX + glutathione = an S-substituted glutathione + a halide anion + H(+)</text>
        <dbReference type="Rhea" id="RHEA:16437"/>
        <dbReference type="ChEBI" id="CHEBI:15378"/>
        <dbReference type="ChEBI" id="CHEBI:16042"/>
        <dbReference type="ChEBI" id="CHEBI:17792"/>
        <dbReference type="ChEBI" id="CHEBI:57925"/>
        <dbReference type="ChEBI" id="CHEBI:90779"/>
        <dbReference type="EC" id="2.5.1.18"/>
    </reaction>
</comment>
<dbReference type="SFLD" id="SFLDG00358">
    <property type="entry name" value="Main_(cytGST)"/>
    <property type="match status" value="1"/>
</dbReference>
<dbReference type="EC" id="2.5.1.18" evidence="4"/>
<evidence type="ECO:0000313" key="10">
    <source>
        <dbReference type="EMBL" id="ENN78289.1"/>
    </source>
</evidence>
<accession>N6TD65</accession>
<dbReference type="InterPro" id="IPR036249">
    <property type="entry name" value="Thioredoxin-like_sf"/>
</dbReference>
<feature type="domain" description="GST C-terminal" evidence="9">
    <location>
        <begin position="92"/>
        <end position="230"/>
    </location>
</feature>
<name>N6TD65_DENPD</name>
<feature type="domain" description="GST N-terminal" evidence="8">
    <location>
        <begin position="2"/>
        <end position="84"/>
    </location>
</feature>
<dbReference type="FunFam" id="1.20.1050.10:FF:000008">
    <property type="entry name" value="Glutathione S-transferase theta-1"/>
    <property type="match status" value="1"/>
</dbReference>
<evidence type="ECO:0000256" key="2">
    <source>
        <dbReference type="ARBA" id="ARBA00009899"/>
    </source>
</evidence>
<evidence type="ECO:0000256" key="3">
    <source>
        <dbReference type="ARBA" id="ARBA00011738"/>
    </source>
</evidence>
<evidence type="ECO:0000256" key="4">
    <source>
        <dbReference type="ARBA" id="ARBA00012452"/>
    </source>
</evidence>
<evidence type="ECO:0000256" key="5">
    <source>
        <dbReference type="ARBA" id="ARBA00022490"/>
    </source>
</evidence>
<keyword evidence="6" id="KW-0808">Transferase</keyword>
<dbReference type="PROSITE" id="PS50404">
    <property type="entry name" value="GST_NTER"/>
    <property type="match status" value="1"/>
</dbReference>
<comment type="subcellular location">
    <subcellularLocation>
        <location evidence="1">Cytoplasm</location>
    </subcellularLocation>
</comment>
<dbReference type="OrthoDB" id="422574at2759"/>
<dbReference type="Proteomes" id="UP000019118">
    <property type="component" value="Unassembled WGS sequence"/>
</dbReference>
<dbReference type="PANTHER" id="PTHR43917">
    <property type="match status" value="1"/>
</dbReference>
<dbReference type="PROSITE" id="PS50405">
    <property type="entry name" value="GST_CTER"/>
    <property type="match status" value="1"/>
</dbReference>
<dbReference type="AlphaFoldDB" id="N6TD65"/>
<dbReference type="Gene3D" id="3.40.30.10">
    <property type="entry name" value="Glutaredoxin"/>
    <property type="match status" value="1"/>
</dbReference>
<evidence type="ECO:0000256" key="1">
    <source>
        <dbReference type="ARBA" id="ARBA00004496"/>
    </source>
</evidence>
<organism evidence="10">
    <name type="scientific">Dendroctonus ponderosae</name>
    <name type="common">Mountain pine beetle</name>
    <dbReference type="NCBI Taxonomy" id="77166"/>
    <lineage>
        <taxon>Eukaryota</taxon>
        <taxon>Metazoa</taxon>
        <taxon>Ecdysozoa</taxon>
        <taxon>Arthropoda</taxon>
        <taxon>Hexapoda</taxon>
        <taxon>Insecta</taxon>
        <taxon>Pterygota</taxon>
        <taxon>Neoptera</taxon>
        <taxon>Endopterygota</taxon>
        <taxon>Coleoptera</taxon>
        <taxon>Polyphaga</taxon>
        <taxon>Cucujiformia</taxon>
        <taxon>Curculionidae</taxon>
        <taxon>Scolytinae</taxon>
        <taxon>Dendroctonus</taxon>
    </lineage>
</organism>
<dbReference type="Gene3D" id="1.20.1050.10">
    <property type="match status" value="1"/>
</dbReference>
<dbReference type="GO" id="GO:0005737">
    <property type="term" value="C:cytoplasm"/>
    <property type="evidence" value="ECO:0007669"/>
    <property type="project" value="UniProtKB-SubCell"/>
</dbReference>
<evidence type="ECO:0000259" key="8">
    <source>
        <dbReference type="PROSITE" id="PS50404"/>
    </source>
</evidence>
<dbReference type="SUPFAM" id="SSF52833">
    <property type="entry name" value="Thioredoxin-like"/>
    <property type="match status" value="1"/>
</dbReference>
<keyword evidence="12" id="KW-1185">Reference proteome</keyword>
<proteinExistence type="inferred from homology"/>
<dbReference type="InterPro" id="IPR004045">
    <property type="entry name" value="Glutathione_S-Trfase_N"/>
</dbReference>
<gene>
    <name evidence="11" type="primary">109536401</name>
    <name evidence="10" type="ORF">YQE_05439</name>
</gene>
<dbReference type="InterPro" id="IPR051369">
    <property type="entry name" value="GST_Theta"/>
</dbReference>
<dbReference type="GO" id="GO:0006749">
    <property type="term" value="P:glutathione metabolic process"/>
    <property type="evidence" value="ECO:0007669"/>
    <property type="project" value="TreeGrafter"/>
</dbReference>
<dbReference type="Pfam" id="PF13410">
    <property type="entry name" value="GST_C_2"/>
    <property type="match status" value="1"/>
</dbReference>
<dbReference type="OMA" id="YFRTIWL"/>
<dbReference type="EnsemblMetazoa" id="XM_019902592.1">
    <property type="protein sequence ID" value="XP_019758151.1"/>
    <property type="gene ID" value="LOC109536401"/>
</dbReference>
<protein>
    <recommendedName>
        <fullName evidence="4">glutathione transferase</fullName>
        <ecNumber evidence="4">2.5.1.18</ecNumber>
    </recommendedName>
</protein>
<comment type="similarity">
    <text evidence="2">Belongs to the GST superfamily. Theta family.</text>
</comment>
<keyword evidence="5" id="KW-0963">Cytoplasm</keyword>
<evidence type="ECO:0000313" key="12">
    <source>
        <dbReference type="Proteomes" id="UP000019118"/>
    </source>
</evidence>
<reference evidence="10 12" key="1">
    <citation type="journal article" date="2013" name="Genome Biol.">
        <title>Draft genome of the mountain pine beetle, Dendroctonus ponderosae Hopkins, a major forest pest.</title>
        <authorList>
            <person name="Keeling C.I."/>
            <person name="Yuen M.M."/>
            <person name="Liao N.Y."/>
            <person name="Docking T.R."/>
            <person name="Chan S.K."/>
            <person name="Taylor G.A."/>
            <person name="Palmquist D.L."/>
            <person name="Jackman S.D."/>
            <person name="Nguyen A."/>
            <person name="Li M."/>
            <person name="Henderson H."/>
            <person name="Janes J.K."/>
            <person name="Zhao Y."/>
            <person name="Pandoh P."/>
            <person name="Moore R."/>
            <person name="Sperling F.A."/>
            <person name="Huber D.P."/>
            <person name="Birol I."/>
            <person name="Jones S.J."/>
            <person name="Bohlmann J."/>
        </authorList>
    </citation>
    <scope>NUCLEOTIDE SEQUENCE</scope>
</reference>
<dbReference type="InterPro" id="IPR036282">
    <property type="entry name" value="Glutathione-S-Trfase_C_sf"/>
</dbReference>
<sequence length="230" mass="26492">MPVLKCYYDLLSQPSRAVYIFLKVANIPFQSCPVALRTGEHQTDDFKESMNRFQKVPFILHGDFKLAESVAIVSYLAREYRDLIPDKWYPAESKAQARVDEYLAWQHVNTRQPCATYFFYKYIIPAMTKSPPDETELAKLESNLVTCLDQLEELWLSPELKYIAGDSISVADIFAASELEQTRLAAYDVTKDRPILKAWLERVREECNPVYSEAHAVLNRLVAKNSQSKL</sequence>
<dbReference type="Pfam" id="PF02798">
    <property type="entry name" value="GST_N"/>
    <property type="match status" value="1"/>
</dbReference>
<dbReference type="PANTHER" id="PTHR43917:SF8">
    <property type="entry name" value="GH16740P-RELATED"/>
    <property type="match status" value="1"/>
</dbReference>
<dbReference type="SUPFAM" id="SSF47616">
    <property type="entry name" value="GST C-terminal domain-like"/>
    <property type="match status" value="1"/>
</dbReference>
<reference evidence="11" key="2">
    <citation type="submission" date="2024-08" db="UniProtKB">
        <authorList>
            <consortium name="EnsemblMetazoa"/>
        </authorList>
    </citation>
    <scope>IDENTIFICATION</scope>
</reference>
<dbReference type="EMBL" id="KB740923">
    <property type="protein sequence ID" value="ENN78289.1"/>
    <property type="molecule type" value="Genomic_DNA"/>
</dbReference>
<dbReference type="GO" id="GO:0004364">
    <property type="term" value="F:glutathione transferase activity"/>
    <property type="evidence" value="ECO:0007669"/>
    <property type="project" value="UniProtKB-EC"/>
</dbReference>
<dbReference type="FunFam" id="3.40.30.10:FF:000176">
    <property type="entry name" value="Glutathione S-transferase theta-1"/>
    <property type="match status" value="1"/>
</dbReference>
<evidence type="ECO:0000256" key="7">
    <source>
        <dbReference type="ARBA" id="ARBA00047960"/>
    </source>
</evidence>
<dbReference type="CDD" id="cd03050">
    <property type="entry name" value="GST_N_Theta"/>
    <property type="match status" value="1"/>
</dbReference>
<dbReference type="InterPro" id="IPR040079">
    <property type="entry name" value="Glutathione_S-Trfase"/>
</dbReference>
<feature type="non-terminal residue" evidence="10">
    <location>
        <position position="1"/>
    </location>
</feature>
<comment type="subunit">
    <text evidence="3">Homodimer.</text>
</comment>
<dbReference type="InterPro" id="IPR040077">
    <property type="entry name" value="GST_C_Theta"/>
</dbReference>
<dbReference type="CDD" id="cd03183">
    <property type="entry name" value="GST_C_Theta"/>
    <property type="match status" value="1"/>
</dbReference>
<evidence type="ECO:0000313" key="11">
    <source>
        <dbReference type="EnsemblMetazoa" id="XP_019758151.1"/>
    </source>
</evidence>
<dbReference type="KEGG" id="dpa:109536401"/>
<dbReference type="SFLD" id="SFLDS00019">
    <property type="entry name" value="Glutathione_Transferase_(cytos"/>
    <property type="match status" value="1"/>
</dbReference>
<dbReference type="HOGENOM" id="CLU_011226_2_0_1"/>
<evidence type="ECO:0000256" key="6">
    <source>
        <dbReference type="ARBA" id="ARBA00022679"/>
    </source>
</evidence>